<dbReference type="PROSITE" id="PS50850">
    <property type="entry name" value="MFS"/>
    <property type="match status" value="1"/>
</dbReference>
<gene>
    <name evidence="6" type="ORF">NE630_13645</name>
</gene>
<keyword evidence="3 4" id="KW-0472">Membrane</keyword>
<evidence type="ECO:0000256" key="4">
    <source>
        <dbReference type="SAM" id="Phobius"/>
    </source>
</evidence>
<organism evidence="6 7">
    <name type="scientific">Cloacibacillus evryensis</name>
    <dbReference type="NCBI Taxonomy" id="508460"/>
    <lineage>
        <taxon>Bacteria</taxon>
        <taxon>Thermotogati</taxon>
        <taxon>Synergistota</taxon>
        <taxon>Synergistia</taxon>
        <taxon>Synergistales</taxon>
        <taxon>Synergistaceae</taxon>
        <taxon>Cloacibacillus</taxon>
    </lineage>
</organism>
<accession>A0AAW5K6T9</accession>
<feature type="transmembrane region" description="Helical" evidence="4">
    <location>
        <begin position="336"/>
        <end position="358"/>
    </location>
</feature>
<evidence type="ECO:0000256" key="3">
    <source>
        <dbReference type="ARBA" id="ARBA00023136"/>
    </source>
</evidence>
<sequence length="410" mass="42926">MKFGRDTNRYAVLVSAMACMLVMGIYYDYSLIQPVIMQYFRVDSAAAGLPFSILIAAFCIGNFTGAMIRRRGSLPATLAAGYGLMIAGLALTALLPPECFWAMPFTYGVIFGIGDGIIYNAVLALMPKWFPDKKGVASGLTLGMMGLSAAIFSPVLGIWLRKYGFSGTYFAQIPVYAAAGAVGLLMLKDPPADGVKLKDAGQKNAALKINEIFCSRTFWILTGLYFCAVPAYLLLSALFVTFGAEKGLAFSTAALGVSLASLCQIAGRFILPALSDVTGRKTAFTIGFLISTAAAVVLPVSSGALYILCFCMLSFSYGGIQACFTPTIADSFGTDNVGTVLSLTMAGLAAGSLGASLVLRNAGISAAILCAGAVSFIGVILVCILPGEKRAACAGRFCPNGLPLKRGRQQ</sequence>
<evidence type="ECO:0000256" key="2">
    <source>
        <dbReference type="ARBA" id="ARBA00022989"/>
    </source>
</evidence>
<feature type="transmembrane region" description="Helical" evidence="4">
    <location>
        <begin position="101"/>
        <end position="125"/>
    </location>
</feature>
<feature type="domain" description="Major facilitator superfamily (MFS) profile" evidence="5">
    <location>
        <begin position="8"/>
        <end position="390"/>
    </location>
</feature>
<feature type="transmembrane region" description="Helical" evidence="4">
    <location>
        <begin position="44"/>
        <end position="64"/>
    </location>
</feature>
<dbReference type="AlphaFoldDB" id="A0AAW5K6T9"/>
<dbReference type="Proteomes" id="UP001205919">
    <property type="component" value="Unassembled WGS sequence"/>
</dbReference>
<feature type="transmembrane region" description="Helical" evidence="4">
    <location>
        <begin position="166"/>
        <end position="187"/>
    </location>
</feature>
<dbReference type="PANTHER" id="PTHR11360">
    <property type="entry name" value="MONOCARBOXYLATE TRANSPORTER"/>
    <property type="match status" value="1"/>
</dbReference>
<evidence type="ECO:0000313" key="6">
    <source>
        <dbReference type="EMBL" id="MCQ4815476.1"/>
    </source>
</evidence>
<keyword evidence="1 4" id="KW-0812">Transmembrane</keyword>
<keyword evidence="2 4" id="KW-1133">Transmembrane helix</keyword>
<keyword evidence="7" id="KW-1185">Reference proteome</keyword>
<dbReference type="InterPro" id="IPR011701">
    <property type="entry name" value="MFS"/>
</dbReference>
<evidence type="ECO:0000259" key="5">
    <source>
        <dbReference type="PROSITE" id="PS50850"/>
    </source>
</evidence>
<feature type="transmembrane region" description="Helical" evidence="4">
    <location>
        <begin position="76"/>
        <end position="95"/>
    </location>
</feature>
<feature type="transmembrane region" description="Helical" evidence="4">
    <location>
        <begin position="364"/>
        <end position="387"/>
    </location>
</feature>
<name>A0AAW5K6T9_9BACT</name>
<evidence type="ECO:0000256" key="1">
    <source>
        <dbReference type="ARBA" id="ARBA00022692"/>
    </source>
</evidence>
<dbReference type="SUPFAM" id="SSF103473">
    <property type="entry name" value="MFS general substrate transporter"/>
    <property type="match status" value="1"/>
</dbReference>
<feature type="transmembrane region" description="Helical" evidence="4">
    <location>
        <begin position="282"/>
        <end position="298"/>
    </location>
</feature>
<reference evidence="6 7" key="1">
    <citation type="submission" date="2022-06" db="EMBL/GenBank/DDBJ databases">
        <title>Isolation of gut microbiota from human fecal samples.</title>
        <authorList>
            <person name="Pamer E.G."/>
            <person name="Barat B."/>
            <person name="Waligurski E."/>
            <person name="Medina S."/>
            <person name="Paddock L."/>
            <person name="Mostad J."/>
        </authorList>
    </citation>
    <scope>NUCLEOTIDE SEQUENCE [LARGE SCALE GENOMIC DNA]</scope>
    <source>
        <strain evidence="6 7">DFI.9.90</strain>
    </source>
</reference>
<feature type="transmembrane region" description="Helical" evidence="4">
    <location>
        <begin position="12"/>
        <end position="32"/>
    </location>
</feature>
<protein>
    <submittedName>
        <fullName evidence="6">MFS transporter</fullName>
    </submittedName>
</protein>
<evidence type="ECO:0000313" key="7">
    <source>
        <dbReference type="Proteomes" id="UP001205919"/>
    </source>
</evidence>
<dbReference type="Pfam" id="PF07690">
    <property type="entry name" value="MFS_1"/>
    <property type="match status" value="1"/>
</dbReference>
<comment type="caution">
    <text evidence="6">The sequence shown here is derived from an EMBL/GenBank/DDBJ whole genome shotgun (WGS) entry which is preliminary data.</text>
</comment>
<dbReference type="InterPro" id="IPR020846">
    <property type="entry name" value="MFS_dom"/>
</dbReference>
<dbReference type="InterPro" id="IPR036259">
    <property type="entry name" value="MFS_trans_sf"/>
</dbReference>
<dbReference type="InterPro" id="IPR050327">
    <property type="entry name" value="Proton-linked_MCT"/>
</dbReference>
<feature type="transmembrane region" description="Helical" evidence="4">
    <location>
        <begin position="218"/>
        <end position="242"/>
    </location>
</feature>
<feature type="transmembrane region" description="Helical" evidence="4">
    <location>
        <begin position="248"/>
        <end position="270"/>
    </location>
</feature>
<dbReference type="EMBL" id="JANFYT010000038">
    <property type="protein sequence ID" value="MCQ4815476.1"/>
    <property type="molecule type" value="Genomic_DNA"/>
</dbReference>
<dbReference type="RefSeq" id="WP_008709767.1">
    <property type="nucleotide sequence ID" value="NZ_CABKQM010000004.1"/>
</dbReference>
<proteinExistence type="predicted"/>
<feature type="transmembrane region" description="Helical" evidence="4">
    <location>
        <begin position="137"/>
        <end position="160"/>
    </location>
</feature>
<dbReference type="Gene3D" id="1.20.1250.20">
    <property type="entry name" value="MFS general substrate transporter like domains"/>
    <property type="match status" value="2"/>
</dbReference>
<dbReference type="GO" id="GO:0022857">
    <property type="term" value="F:transmembrane transporter activity"/>
    <property type="evidence" value="ECO:0007669"/>
    <property type="project" value="InterPro"/>
</dbReference>